<protein>
    <submittedName>
        <fullName evidence="1">Phage tail protein</fullName>
    </submittedName>
</protein>
<gene>
    <name evidence="1" type="ORF">C9Z68_06755</name>
</gene>
<accession>A0A4T8JF12</accession>
<dbReference type="AlphaFoldDB" id="A0A4T8JF12"/>
<comment type="caution">
    <text evidence="1">The sequence shown here is derived from an EMBL/GenBank/DDBJ whole genome shotgun (WGS) entry which is preliminary data.</text>
</comment>
<evidence type="ECO:0000313" key="2">
    <source>
        <dbReference type="Proteomes" id="UP000309937"/>
    </source>
</evidence>
<dbReference type="Proteomes" id="UP000309937">
    <property type="component" value="Unassembled WGS sequence"/>
</dbReference>
<evidence type="ECO:0000313" key="1">
    <source>
        <dbReference type="EMBL" id="TJQ16718.1"/>
    </source>
</evidence>
<name>A0A4T8JF12_ECOLX</name>
<reference evidence="1 2" key="1">
    <citation type="submission" date="2018-12" db="EMBL/GenBank/DDBJ databases">
        <title>Food and Water Safety Consortium.</title>
        <authorList>
            <person name="Tyson S."/>
            <person name="Peterson C.-L."/>
            <person name="Olson A."/>
            <person name="Tyler S."/>
            <person name="Cabral J."/>
            <person name="Lynch T."/>
            <person name="Knox N."/>
            <person name="Van Domselaar G."/>
            <person name="Graham M."/>
        </authorList>
    </citation>
    <scope>NUCLEOTIDE SEQUENCE [LARGE SCALE GENOMIC DNA]</scope>
    <source>
        <strain evidence="1 2">FWSEC0118</strain>
    </source>
</reference>
<organism evidence="1 2">
    <name type="scientific">Escherichia coli</name>
    <dbReference type="NCBI Taxonomy" id="562"/>
    <lineage>
        <taxon>Bacteria</taxon>
        <taxon>Pseudomonadati</taxon>
        <taxon>Pseudomonadota</taxon>
        <taxon>Gammaproteobacteria</taxon>
        <taxon>Enterobacterales</taxon>
        <taxon>Enterobacteriaceae</taxon>
        <taxon>Escherichia</taxon>
    </lineage>
</organism>
<proteinExistence type="predicted"/>
<dbReference type="EMBL" id="RRGJ01000007">
    <property type="protein sequence ID" value="TJQ16718.1"/>
    <property type="molecule type" value="Genomic_DNA"/>
</dbReference>
<sequence>MMVAMVAEGFKIHERQREMKEELSSLEDLHSIRKLLVNSEKI</sequence>